<protein>
    <submittedName>
        <fullName evidence="1">Uncharacterized protein</fullName>
    </submittedName>
</protein>
<dbReference type="OrthoDB" id="1366369at2"/>
<dbReference type="EMBL" id="FQWC01000008">
    <property type="protein sequence ID" value="SHH48484.1"/>
    <property type="molecule type" value="Genomic_DNA"/>
</dbReference>
<evidence type="ECO:0000313" key="2">
    <source>
        <dbReference type="Proteomes" id="UP000184071"/>
    </source>
</evidence>
<dbReference type="STRING" id="370979.SAMN05443663_1089"/>
<dbReference type="RefSeq" id="WP_073417240.1">
    <property type="nucleotide sequence ID" value="NZ_FQWC01000008.1"/>
</dbReference>
<dbReference type="Proteomes" id="UP000184071">
    <property type="component" value="Unassembled WGS sequence"/>
</dbReference>
<name>A0A1M5TCQ3_9FLAO</name>
<keyword evidence="2" id="KW-1185">Reference proteome</keyword>
<evidence type="ECO:0000313" key="1">
    <source>
        <dbReference type="EMBL" id="SHH48484.1"/>
    </source>
</evidence>
<organism evidence="1 2">
    <name type="scientific">Flavobacterium defluvii</name>
    <dbReference type="NCBI Taxonomy" id="370979"/>
    <lineage>
        <taxon>Bacteria</taxon>
        <taxon>Pseudomonadati</taxon>
        <taxon>Bacteroidota</taxon>
        <taxon>Flavobacteriia</taxon>
        <taxon>Flavobacteriales</taxon>
        <taxon>Flavobacteriaceae</taxon>
        <taxon>Flavobacterium</taxon>
    </lineage>
</organism>
<reference evidence="2" key="1">
    <citation type="submission" date="2016-11" db="EMBL/GenBank/DDBJ databases">
        <authorList>
            <person name="Varghese N."/>
            <person name="Submissions S."/>
        </authorList>
    </citation>
    <scope>NUCLEOTIDE SEQUENCE [LARGE SCALE GENOMIC DNA]</scope>
    <source>
        <strain evidence="2">DSM 17963</strain>
    </source>
</reference>
<dbReference type="AlphaFoldDB" id="A0A1M5TCQ3"/>
<sequence length="111" mass="12176">MNSSFHYFIGKSSAAIYKLCIGKGNAKERLIESELEIRSALRAPVPDELMPLKNKIKQNLLYSGQGASGGEKGSIARSLIGKRNSTASKFIADIIRLHQEVEAYIKYSDGS</sequence>
<accession>A0A1M5TCQ3</accession>
<gene>
    <name evidence="1" type="ORF">SAMN05443663_1089</name>
</gene>
<proteinExistence type="predicted"/>